<dbReference type="OrthoDB" id="613968at2"/>
<dbReference type="Gene3D" id="2.60.40.10">
    <property type="entry name" value="Immunoglobulins"/>
    <property type="match status" value="1"/>
</dbReference>
<reference evidence="2 3" key="1">
    <citation type="submission" date="2016-10" db="EMBL/GenBank/DDBJ databases">
        <authorList>
            <person name="de Groot N.N."/>
        </authorList>
    </citation>
    <scope>NUCLEOTIDE SEQUENCE [LARGE SCALE GENOMIC DNA]</scope>
    <source>
        <strain evidence="2 3">DSM 19938</strain>
    </source>
</reference>
<feature type="chain" id="PRO_5011479749" description="CARDB protein" evidence="1">
    <location>
        <begin position="26"/>
        <end position="960"/>
    </location>
</feature>
<gene>
    <name evidence="2" type="ORF">SAMN04487995_0907</name>
</gene>
<evidence type="ECO:0000313" key="2">
    <source>
        <dbReference type="EMBL" id="SEI45979.1"/>
    </source>
</evidence>
<organism evidence="2 3">
    <name type="scientific">Dyadobacter koreensis</name>
    <dbReference type="NCBI Taxonomy" id="408657"/>
    <lineage>
        <taxon>Bacteria</taxon>
        <taxon>Pseudomonadati</taxon>
        <taxon>Bacteroidota</taxon>
        <taxon>Cytophagia</taxon>
        <taxon>Cytophagales</taxon>
        <taxon>Spirosomataceae</taxon>
        <taxon>Dyadobacter</taxon>
    </lineage>
</organism>
<protein>
    <recommendedName>
        <fullName evidence="4">CARDB protein</fullName>
    </recommendedName>
</protein>
<keyword evidence="3" id="KW-1185">Reference proteome</keyword>
<dbReference type="AlphaFoldDB" id="A0A1H6QQU9"/>
<keyword evidence="1" id="KW-0732">Signal</keyword>
<dbReference type="Proteomes" id="UP000199532">
    <property type="component" value="Unassembled WGS sequence"/>
</dbReference>
<evidence type="ECO:0000256" key="1">
    <source>
        <dbReference type="SAM" id="SignalP"/>
    </source>
</evidence>
<dbReference type="RefSeq" id="WP_143072052.1">
    <property type="nucleotide sequence ID" value="NZ_FNXY01000001.1"/>
</dbReference>
<name>A0A1H6QQU9_9BACT</name>
<dbReference type="SUPFAM" id="SSF49785">
    <property type="entry name" value="Galactose-binding domain-like"/>
    <property type="match status" value="1"/>
</dbReference>
<dbReference type="Gene3D" id="2.60.120.430">
    <property type="entry name" value="Galactose-binding lectin"/>
    <property type="match status" value="1"/>
</dbReference>
<feature type="signal peptide" evidence="1">
    <location>
        <begin position="1"/>
        <end position="25"/>
    </location>
</feature>
<accession>A0A1H6QQU9</accession>
<sequence>MKLVWFTYLLVVCLLNVCSANGKQAGNFLYDMGTVSSRVESGYLGVNPDLIFSKERGYGWINGPKYAFDTLYNRIADTLFCDGVVGEKTLIFKTNIPQGEYFLLITIGHPGQDVMQAKIGINGQVVTENISAPWFRLPYRSVRRKITVGKNGAVVEIKSIGKIDIVGLYRIEFRSVADIEEGSYCKIPETEAGEMTASEGALKVQILKDPANTALQNRLNVLQKHLTAERYYELAGWSFAVTRTKMNQIQRMYAAIDLLDQIVADPADPLYYKSLYLLAKIHYWLAKEDSELLPGSKSQVYFDQLAKVFPNHRLIRMYKGEKIEDPFKTGSDMSGAPKWAVLQQEAMARMLKVIHWWVQHRQSENGELGGKYADDVEMLRWWLPAILGADDSLARVGYTRLADGIWNSGALVRGYDKKTDDVEHSAELFRDSHTGMFMVRYADPAYVERAMISMQNFGEVWSGITKAGHRHFKSYYLSATETLNEKPYGVDVPLNARALLPGLWAAWYNKNPLLIKQFSEWAQAWVEDASREENGKPAGMIPPAVSFEQEKIGGYSDKWYEPGLRYNYYNWDHLGHISELYSFLSGLHAITGNDSFLNPINKVADLTKASVSLNPTEKYKPGSPDWVKSTLISGGEDKTAGANPFGNIFAMTAKLTGQTRYDDLIRQHASPYNRYQLTGNQNEMLSGFDVILNSLRYNFPLMTSEVKFTDRVYVRGSDLLTGMYTGHFGRGFEFPALVATWKNTGPDVSVFVRNGGKTSALVSLCNAGDQKQVEMNTWMLTPGVYKVNVGLDKNDDTVAEKQIEEKLVTINERVGVIKIALPARAQVVVRVSRISEIKQKAESLPDLALSRNDVVISESGDQSGMLKIHCALHNIGNAPSAPAMAYLNTNGAVSDSTAVDVIEAPNDLHPRVKTIHFNWKPKPGKHQISVLVKYDGPEVNSQNNSVTIGYSYPDIKKTIK</sequence>
<dbReference type="InterPro" id="IPR013783">
    <property type="entry name" value="Ig-like_fold"/>
</dbReference>
<dbReference type="EMBL" id="FNXY01000001">
    <property type="protein sequence ID" value="SEI45979.1"/>
    <property type="molecule type" value="Genomic_DNA"/>
</dbReference>
<evidence type="ECO:0008006" key="4">
    <source>
        <dbReference type="Google" id="ProtNLM"/>
    </source>
</evidence>
<proteinExistence type="predicted"/>
<dbReference type="InterPro" id="IPR008979">
    <property type="entry name" value="Galactose-bd-like_sf"/>
</dbReference>
<evidence type="ECO:0000313" key="3">
    <source>
        <dbReference type="Proteomes" id="UP000199532"/>
    </source>
</evidence>
<dbReference type="STRING" id="408657.SAMN04487995_0907"/>